<keyword evidence="7" id="KW-0472">Membrane</keyword>
<evidence type="ECO:0000256" key="7">
    <source>
        <dbReference type="ARBA" id="ARBA00023136"/>
    </source>
</evidence>
<evidence type="ECO:0000256" key="1">
    <source>
        <dbReference type="ARBA" id="ARBA00005417"/>
    </source>
</evidence>
<dbReference type="Proteomes" id="UP001418637">
    <property type="component" value="Unassembled WGS sequence"/>
</dbReference>
<evidence type="ECO:0000256" key="2">
    <source>
        <dbReference type="ARBA" id="ARBA00022448"/>
    </source>
</evidence>
<gene>
    <name evidence="9" type="ORF">WJT86_02040</name>
</gene>
<proteinExistence type="inferred from homology"/>
<reference evidence="9 10" key="1">
    <citation type="submission" date="2024-04" db="EMBL/GenBank/DDBJ databases">
        <title>A novel species isolated from cricket.</title>
        <authorList>
            <person name="Wang H.-C."/>
        </authorList>
    </citation>
    <scope>NUCLEOTIDE SEQUENCE [LARGE SCALE GENOMIC DNA]</scope>
    <source>
        <strain evidence="9 10">WL0021</strain>
    </source>
</reference>
<dbReference type="Pfam" id="PF00005">
    <property type="entry name" value="ABC_tran"/>
    <property type="match status" value="1"/>
</dbReference>
<evidence type="ECO:0000256" key="4">
    <source>
        <dbReference type="ARBA" id="ARBA00022741"/>
    </source>
</evidence>
<dbReference type="InterPro" id="IPR003593">
    <property type="entry name" value="AAA+_ATPase"/>
</dbReference>
<accession>A0ABV0BI89</accession>
<evidence type="ECO:0000313" key="10">
    <source>
        <dbReference type="Proteomes" id="UP001418637"/>
    </source>
</evidence>
<keyword evidence="3" id="KW-1003">Cell membrane</keyword>
<keyword evidence="4" id="KW-0547">Nucleotide-binding</keyword>
<comment type="similarity">
    <text evidence="1">Belongs to the ABC transporter superfamily.</text>
</comment>
<protein>
    <submittedName>
        <fullName evidence="9">ABC transporter ATP-binding protein</fullName>
    </submittedName>
</protein>
<sequence length="369" mass="40900">MATITLNNIRKSYGKHVVLDNLSLKINHGECFTLLGPSGCGKSVLLRLIAGFETPDTGTIAIGDQVVTDSDKGQELPPNDRGLGVVFQEYAVWPHMTVFDNIGYPLKLQKLPANEIKDRVMEAVAQVNLTGMEQRLPSQLSGGQQQRVALARALIARPPLMLLDEPLNNLDANLREEMRFEIKELQRALDITILYVTHDQEIGLAISDRLAIMDEKGAIRQIGTPEDIFERPADDYIFRFMGVANFLPSLYQDGKVKIANQILSASSTPETTGDWMLGCRPSEIDLNRDGQGLQGLVKRASFLGATMDYLVDIGGVEVRVLQDTYEAIDGGKLFKENENCHVTFHNLHWFKPDAELLSNNNANMVGGHN</sequence>
<dbReference type="InterPro" id="IPR047641">
    <property type="entry name" value="ABC_transpr_MalK/UgpC-like"/>
</dbReference>
<dbReference type="PROSITE" id="PS50893">
    <property type="entry name" value="ABC_TRANSPORTER_2"/>
    <property type="match status" value="1"/>
</dbReference>
<dbReference type="SUPFAM" id="SSF50331">
    <property type="entry name" value="MOP-like"/>
    <property type="match status" value="1"/>
</dbReference>
<dbReference type="PANTHER" id="PTHR43875">
    <property type="entry name" value="MALTODEXTRIN IMPORT ATP-BINDING PROTEIN MSMX"/>
    <property type="match status" value="1"/>
</dbReference>
<keyword evidence="2" id="KW-0813">Transport</keyword>
<evidence type="ECO:0000256" key="5">
    <source>
        <dbReference type="ARBA" id="ARBA00022840"/>
    </source>
</evidence>
<comment type="caution">
    <text evidence="9">The sequence shown here is derived from an EMBL/GenBank/DDBJ whole genome shotgun (WGS) entry which is preliminary data.</text>
</comment>
<dbReference type="RefSeq" id="WP_346335823.1">
    <property type="nucleotide sequence ID" value="NZ_JBBYXI010000001.1"/>
</dbReference>
<dbReference type="SMART" id="SM00382">
    <property type="entry name" value="AAA"/>
    <property type="match status" value="1"/>
</dbReference>
<feature type="domain" description="ABC transporter" evidence="8">
    <location>
        <begin position="4"/>
        <end position="241"/>
    </location>
</feature>
<evidence type="ECO:0000256" key="3">
    <source>
        <dbReference type="ARBA" id="ARBA00022475"/>
    </source>
</evidence>
<dbReference type="InterPro" id="IPR003439">
    <property type="entry name" value="ABC_transporter-like_ATP-bd"/>
</dbReference>
<dbReference type="SUPFAM" id="SSF52540">
    <property type="entry name" value="P-loop containing nucleoside triphosphate hydrolases"/>
    <property type="match status" value="1"/>
</dbReference>
<dbReference type="PANTHER" id="PTHR43875:SF15">
    <property type="entry name" value="TREHALOSE IMPORT ATP-BINDING PROTEIN SUGC"/>
    <property type="match status" value="1"/>
</dbReference>
<dbReference type="InterPro" id="IPR027417">
    <property type="entry name" value="P-loop_NTPase"/>
</dbReference>
<dbReference type="Gene3D" id="3.40.50.300">
    <property type="entry name" value="P-loop containing nucleotide triphosphate hydrolases"/>
    <property type="match status" value="1"/>
</dbReference>
<name>A0ABV0BI89_9HYPH</name>
<dbReference type="InterPro" id="IPR017871">
    <property type="entry name" value="ABC_transporter-like_CS"/>
</dbReference>
<dbReference type="InterPro" id="IPR008995">
    <property type="entry name" value="Mo/tungstate-bd_C_term_dom"/>
</dbReference>
<keyword evidence="10" id="KW-1185">Reference proteome</keyword>
<organism evidence="9 10">
    <name type="scientific">Hohaiivirga grylli</name>
    <dbReference type="NCBI Taxonomy" id="3133970"/>
    <lineage>
        <taxon>Bacteria</taxon>
        <taxon>Pseudomonadati</taxon>
        <taxon>Pseudomonadota</taxon>
        <taxon>Alphaproteobacteria</taxon>
        <taxon>Hyphomicrobiales</taxon>
        <taxon>Methylobacteriaceae</taxon>
        <taxon>Hohaiivirga</taxon>
    </lineage>
</organism>
<keyword evidence="5 9" id="KW-0067">ATP-binding</keyword>
<evidence type="ECO:0000259" key="8">
    <source>
        <dbReference type="PROSITE" id="PS50893"/>
    </source>
</evidence>
<keyword evidence="6" id="KW-1278">Translocase</keyword>
<dbReference type="PROSITE" id="PS00211">
    <property type="entry name" value="ABC_TRANSPORTER_1"/>
    <property type="match status" value="1"/>
</dbReference>
<evidence type="ECO:0000313" key="9">
    <source>
        <dbReference type="EMBL" id="MEN3929841.1"/>
    </source>
</evidence>
<dbReference type="EMBL" id="JBBYXI010000001">
    <property type="protein sequence ID" value="MEN3929841.1"/>
    <property type="molecule type" value="Genomic_DNA"/>
</dbReference>
<dbReference type="GO" id="GO:0005524">
    <property type="term" value="F:ATP binding"/>
    <property type="evidence" value="ECO:0007669"/>
    <property type="project" value="UniProtKB-KW"/>
</dbReference>
<evidence type="ECO:0000256" key="6">
    <source>
        <dbReference type="ARBA" id="ARBA00022967"/>
    </source>
</evidence>